<evidence type="ECO:0000256" key="6">
    <source>
        <dbReference type="ARBA" id="ARBA00023316"/>
    </source>
</evidence>
<organism evidence="8 9">
    <name type="scientific">Fusobacterium mortiferum</name>
    <dbReference type="NCBI Taxonomy" id="850"/>
    <lineage>
        <taxon>Bacteria</taxon>
        <taxon>Fusobacteriati</taxon>
        <taxon>Fusobacteriota</taxon>
        <taxon>Fusobacteriia</taxon>
        <taxon>Fusobacteriales</taxon>
        <taxon>Fusobacteriaceae</taxon>
        <taxon>Fusobacterium</taxon>
    </lineage>
</organism>
<dbReference type="InterPro" id="IPR003770">
    <property type="entry name" value="MLTG-like"/>
</dbReference>
<dbReference type="NCBIfam" id="TIGR00247">
    <property type="entry name" value="endolytic transglycosylase MltG"/>
    <property type="match status" value="1"/>
</dbReference>
<comment type="similarity">
    <text evidence="7">Belongs to the transglycosylase MltG family.</text>
</comment>
<sequence length="318" mass="37070">MKKIYYNIAGIFILLFTILGVYIFFQVKGKEKYNTILTIEKNQPLMKSLAPLPNSDSFIFKLYLRFRNGGRGIKAGQYHIEGSYSLEELINILESGKGRMVKVTIPEGFSVKQIVEHLEEIGHIDRDEFYAELNRAAETFPYPTPNGNFEGYLYPETYFLPEKYDEKILVDTMLKEFLKKFPSEKYPDKEEFYQKLIMASILEREAMVKNEKPVMASVFYNRMKKGMTLSSDATVNFVFDYAKKRIYYKDLKVDSPYNTYKYKGLPPAPICNPAIDSVEAAYNPADTDYLFFVAKGDGSHFFSRTYREHLNFQRNNKK</sequence>
<feature type="transmembrane region" description="Helical" evidence="7">
    <location>
        <begin position="6"/>
        <end position="25"/>
    </location>
</feature>
<dbReference type="HAMAP" id="MF_02065">
    <property type="entry name" value="MltG"/>
    <property type="match status" value="1"/>
</dbReference>
<keyword evidence="4 7" id="KW-0472">Membrane</keyword>
<keyword evidence="2 7" id="KW-0812">Transmembrane</keyword>
<dbReference type="GO" id="GO:0009252">
    <property type="term" value="P:peptidoglycan biosynthetic process"/>
    <property type="evidence" value="ECO:0007669"/>
    <property type="project" value="UniProtKB-UniRule"/>
</dbReference>
<dbReference type="Proteomes" id="UP000284676">
    <property type="component" value="Unassembled WGS sequence"/>
</dbReference>
<dbReference type="RefSeq" id="WP_118234684.1">
    <property type="nucleotide sequence ID" value="NZ_QRHL01000033.1"/>
</dbReference>
<accession>A0A414PNE7</accession>
<evidence type="ECO:0000256" key="5">
    <source>
        <dbReference type="ARBA" id="ARBA00023239"/>
    </source>
</evidence>
<dbReference type="GO" id="GO:0008932">
    <property type="term" value="F:lytic endotransglycosylase activity"/>
    <property type="evidence" value="ECO:0007669"/>
    <property type="project" value="UniProtKB-UniRule"/>
</dbReference>
<dbReference type="EC" id="4.2.2.29" evidence="7"/>
<evidence type="ECO:0000313" key="8">
    <source>
        <dbReference type="EMBL" id="RHF69977.1"/>
    </source>
</evidence>
<dbReference type="AlphaFoldDB" id="A0A414PNE7"/>
<proteinExistence type="inferred from homology"/>
<evidence type="ECO:0000256" key="7">
    <source>
        <dbReference type="HAMAP-Rule" id="MF_02065"/>
    </source>
</evidence>
<dbReference type="EMBL" id="QRHL01000033">
    <property type="protein sequence ID" value="RHF69977.1"/>
    <property type="molecule type" value="Genomic_DNA"/>
</dbReference>
<gene>
    <name evidence="7 8" type="primary">mltG</name>
    <name evidence="8" type="ORF">DW663_11655</name>
</gene>
<keyword evidence="6 7" id="KW-0961">Cell wall biogenesis/degradation</keyword>
<keyword evidence="3 7" id="KW-1133">Transmembrane helix</keyword>
<evidence type="ECO:0000256" key="2">
    <source>
        <dbReference type="ARBA" id="ARBA00022692"/>
    </source>
</evidence>
<evidence type="ECO:0000256" key="1">
    <source>
        <dbReference type="ARBA" id="ARBA00022475"/>
    </source>
</evidence>
<keyword evidence="5 7" id="KW-0456">Lyase</keyword>
<feature type="site" description="Important for catalytic activity" evidence="7">
    <location>
        <position position="205"/>
    </location>
</feature>
<name>A0A414PNE7_FUSMR</name>
<evidence type="ECO:0000256" key="3">
    <source>
        <dbReference type="ARBA" id="ARBA00022989"/>
    </source>
</evidence>
<dbReference type="PANTHER" id="PTHR30518:SF2">
    <property type="entry name" value="ENDOLYTIC MUREIN TRANSGLYCOSYLASE"/>
    <property type="match status" value="1"/>
</dbReference>
<comment type="catalytic activity">
    <reaction evidence="7">
        <text>a peptidoglycan chain = a peptidoglycan chain with N-acetyl-1,6-anhydromuramyl-[peptide] at the reducing end + a peptidoglycan chain with N-acetylglucosamine at the non-reducing end.</text>
        <dbReference type="EC" id="4.2.2.29"/>
    </reaction>
</comment>
<evidence type="ECO:0000256" key="4">
    <source>
        <dbReference type="ARBA" id="ARBA00023136"/>
    </source>
</evidence>
<comment type="subcellular location">
    <subcellularLocation>
        <location evidence="7">Cell membrane</location>
        <topology evidence="7">Single-pass membrane protein</topology>
    </subcellularLocation>
</comment>
<dbReference type="GO" id="GO:0005886">
    <property type="term" value="C:plasma membrane"/>
    <property type="evidence" value="ECO:0007669"/>
    <property type="project" value="UniProtKB-SubCell"/>
</dbReference>
<dbReference type="Gene3D" id="3.30.160.60">
    <property type="entry name" value="Classic Zinc Finger"/>
    <property type="match status" value="1"/>
</dbReference>
<reference evidence="8 9" key="1">
    <citation type="submission" date="2018-08" db="EMBL/GenBank/DDBJ databases">
        <title>A genome reference for cultivated species of the human gut microbiota.</title>
        <authorList>
            <person name="Zou Y."/>
            <person name="Xue W."/>
            <person name="Luo G."/>
        </authorList>
    </citation>
    <scope>NUCLEOTIDE SEQUENCE [LARGE SCALE GENOMIC DNA]</scope>
    <source>
        <strain evidence="8 9">AM25-1</strain>
    </source>
</reference>
<evidence type="ECO:0000313" key="9">
    <source>
        <dbReference type="Proteomes" id="UP000284676"/>
    </source>
</evidence>
<comment type="function">
    <text evidence="7">Functions as a peptidoglycan terminase that cleaves nascent peptidoglycan strands endolytically to terminate their elongation.</text>
</comment>
<dbReference type="CDD" id="cd08010">
    <property type="entry name" value="MltG_like"/>
    <property type="match status" value="1"/>
</dbReference>
<dbReference type="Gene3D" id="3.30.1490.480">
    <property type="entry name" value="Endolytic murein transglycosylase"/>
    <property type="match status" value="1"/>
</dbReference>
<dbReference type="PANTHER" id="PTHR30518">
    <property type="entry name" value="ENDOLYTIC MUREIN TRANSGLYCOSYLASE"/>
    <property type="match status" value="1"/>
</dbReference>
<dbReference type="Pfam" id="PF02618">
    <property type="entry name" value="YceG"/>
    <property type="match status" value="1"/>
</dbReference>
<comment type="caution">
    <text evidence="8">The sequence shown here is derived from an EMBL/GenBank/DDBJ whole genome shotgun (WGS) entry which is preliminary data.</text>
</comment>
<keyword evidence="1 7" id="KW-1003">Cell membrane</keyword>
<dbReference type="GO" id="GO:0071555">
    <property type="term" value="P:cell wall organization"/>
    <property type="evidence" value="ECO:0007669"/>
    <property type="project" value="UniProtKB-KW"/>
</dbReference>
<protein>
    <recommendedName>
        <fullName evidence="7">Endolytic murein transglycosylase</fullName>
        <ecNumber evidence="7">4.2.2.29</ecNumber>
    </recommendedName>
    <alternativeName>
        <fullName evidence="7">Peptidoglycan lytic transglycosylase</fullName>
    </alternativeName>
    <alternativeName>
        <fullName evidence="7">Peptidoglycan polymerization terminase</fullName>
    </alternativeName>
</protein>